<dbReference type="Proteomes" id="UP000239485">
    <property type="component" value="Unassembled WGS sequence"/>
</dbReference>
<dbReference type="GO" id="GO:0009435">
    <property type="term" value="P:NAD+ biosynthetic process"/>
    <property type="evidence" value="ECO:0007669"/>
    <property type="project" value="UniProtKB-UniRule"/>
</dbReference>
<comment type="similarity">
    <text evidence="4 6">Belongs to the kynureninase family.</text>
</comment>
<comment type="subunit">
    <text evidence="4 6">Homodimer.</text>
</comment>
<feature type="binding site" evidence="4">
    <location>
        <position position="112"/>
    </location>
    <ligand>
        <name>pyridoxal 5'-phosphate</name>
        <dbReference type="ChEBI" id="CHEBI:597326"/>
    </ligand>
</feature>
<dbReference type="GO" id="GO:0019441">
    <property type="term" value="P:L-tryptophan catabolic process to kynurenine"/>
    <property type="evidence" value="ECO:0007669"/>
    <property type="project" value="TreeGrafter"/>
</dbReference>
<dbReference type="SUPFAM" id="SSF53383">
    <property type="entry name" value="PLP-dependent transferases"/>
    <property type="match status" value="1"/>
</dbReference>
<dbReference type="PANTHER" id="PTHR14084:SF0">
    <property type="entry name" value="KYNURENINASE"/>
    <property type="match status" value="1"/>
</dbReference>
<sequence>MTTAAAAGATSHGSPDLGARAAALDAGSLAGRTRERFDLPAGVTYLDGNSLGALPRAVPAAVADVVARQWGRDLIASWNVNGWWEAPLRVGDAVGALVGAAPGQVAVTDSTSVNLFKCYVAAARLRPGRRVVVTDPDSFPTDLHVLQGAARLAELEVVQVRVPQVPQVLAERGAEVALVAVSELDYRTGERWDLPALTRAAHDAGALVLWDLCHSAGALDVALDAGGADLAVGCGYKYLNGGPGAPAFCYVAQRHQAAFDSPLTGWQGSATPFAMVGEHTPVEGIGRVRVGTPPLLSMLAMEAALTAFDGVSPAQLRAAALSVTGFFLECVESLLPEVEIATPAEDSRRGAQVSLRHPQAYAVVQALIARGVVGDFREPDIVRLGFAPLYVTHADALRAAQQLRGVLDAGEQHEPRFAVRGTVT</sequence>
<comment type="caution">
    <text evidence="7">The sequence shown here is derived from an EMBL/GenBank/DDBJ whole genome shotgun (WGS) entry which is preliminary data.</text>
</comment>
<comment type="cofactor">
    <cofactor evidence="4 6">
        <name>pyridoxal 5'-phosphate</name>
        <dbReference type="ChEBI" id="CHEBI:597326"/>
    </cofactor>
</comment>
<feature type="binding site" evidence="4">
    <location>
        <position position="292"/>
    </location>
    <ligand>
        <name>pyridoxal 5'-phosphate</name>
        <dbReference type="ChEBI" id="CHEBI:597326"/>
    </ligand>
</feature>
<reference evidence="7 8" key="1">
    <citation type="submission" date="2018-02" db="EMBL/GenBank/DDBJ databases">
        <title>Genomic Encyclopedia of Archaeal and Bacterial Type Strains, Phase II (KMG-II): from individual species to whole genera.</title>
        <authorList>
            <person name="Goeker M."/>
        </authorList>
    </citation>
    <scope>NUCLEOTIDE SEQUENCE [LARGE SCALE GENOMIC DNA]</scope>
    <source>
        <strain evidence="7 8">DSM 22857</strain>
    </source>
</reference>
<dbReference type="GO" id="GO:0097053">
    <property type="term" value="P:L-kynurenine catabolic process"/>
    <property type="evidence" value="ECO:0007669"/>
    <property type="project" value="UniProtKB-UniRule"/>
</dbReference>
<dbReference type="RefSeq" id="WP_104432354.1">
    <property type="nucleotide sequence ID" value="NZ_PTJD01000005.1"/>
</dbReference>
<dbReference type="NCBIfam" id="TIGR01814">
    <property type="entry name" value="kynureninase"/>
    <property type="match status" value="1"/>
</dbReference>
<keyword evidence="1 4" id="KW-0662">Pyridine nucleotide biosynthesis</keyword>
<evidence type="ECO:0000256" key="3">
    <source>
        <dbReference type="ARBA" id="ARBA00022898"/>
    </source>
</evidence>
<dbReference type="PIRSF" id="PIRSF038800">
    <property type="entry name" value="KYNU"/>
    <property type="match status" value="1"/>
</dbReference>
<keyword evidence="2 4" id="KW-0378">Hydrolase</keyword>
<feature type="binding site" evidence="4">
    <location>
        <begin position="139"/>
        <end position="142"/>
    </location>
    <ligand>
        <name>pyridoxal 5'-phosphate</name>
        <dbReference type="ChEBI" id="CHEBI:597326"/>
    </ligand>
</feature>
<dbReference type="EC" id="3.7.1.3" evidence="4 5"/>
<feature type="binding site" evidence="4">
    <location>
        <position position="236"/>
    </location>
    <ligand>
        <name>pyridoxal 5'-phosphate</name>
        <dbReference type="ChEBI" id="CHEBI:597326"/>
    </ligand>
</feature>
<dbReference type="EMBL" id="PTJD01000005">
    <property type="protein sequence ID" value="PPK95960.1"/>
    <property type="molecule type" value="Genomic_DNA"/>
</dbReference>
<evidence type="ECO:0000313" key="7">
    <source>
        <dbReference type="EMBL" id="PPK95960.1"/>
    </source>
</evidence>
<dbReference type="InterPro" id="IPR010111">
    <property type="entry name" value="Kynureninase"/>
</dbReference>
<dbReference type="GO" id="GO:0030170">
    <property type="term" value="F:pyridoxal phosphate binding"/>
    <property type="evidence" value="ECO:0007669"/>
    <property type="project" value="UniProtKB-UniRule"/>
</dbReference>
<feature type="binding site" evidence="4">
    <location>
        <position position="214"/>
    </location>
    <ligand>
        <name>pyridoxal 5'-phosphate</name>
        <dbReference type="ChEBI" id="CHEBI:597326"/>
    </ligand>
</feature>
<evidence type="ECO:0000256" key="6">
    <source>
        <dbReference type="PIRNR" id="PIRNR038800"/>
    </source>
</evidence>
<dbReference type="Pfam" id="PF22580">
    <property type="entry name" value="KYNU_C"/>
    <property type="match status" value="1"/>
</dbReference>
<dbReference type="AlphaFoldDB" id="A0A2S6IP98"/>
<feature type="binding site" evidence="4">
    <location>
        <position position="211"/>
    </location>
    <ligand>
        <name>pyridoxal 5'-phosphate</name>
        <dbReference type="ChEBI" id="CHEBI:597326"/>
    </ligand>
</feature>
<evidence type="ECO:0000256" key="2">
    <source>
        <dbReference type="ARBA" id="ARBA00022801"/>
    </source>
</evidence>
<dbReference type="UniPathway" id="UPA00253">
    <property type="reaction ID" value="UER00329"/>
</dbReference>
<proteinExistence type="inferred from homology"/>
<comment type="catalytic activity">
    <reaction evidence="4 6">
        <text>L-kynurenine + H2O = anthranilate + L-alanine + H(+)</text>
        <dbReference type="Rhea" id="RHEA:16813"/>
        <dbReference type="ChEBI" id="CHEBI:15377"/>
        <dbReference type="ChEBI" id="CHEBI:15378"/>
        <dbReference type="ChEBI" id="CHEBI:16567"/>
        <dbReference type="ChEBI" id="CHEBI:57959"/>
        <dbReference type="ChEBI" id="CHEBI:57972"/>
        <dbReference type="EC" id="3.7.1.3"/>
    </reaction>
</comment>
<feature type="binding site" evidence="4">
    <location>
        <position position="266"/>
    </location>
    <ligand>
        <name>pyridoxal 5'-phosphate</name>
        <dbReference type="ChEBI" id="CHEBI:597326"/>
    </ligand>
</feature>
<dbReference type="InterPro" id="IPR015422">
    <property type="entry name" value="PyrdxlP-dep_Trfase_small"/>
</dbReference>
<comment type="pathway">
    <text evidence="4 6">Cofactor biosynthesis; NAD(+) biosynthesis; quinolinate from L-kynurenine: step 2/3.</text>
</comment>
<dbReference type="GO" id="GO:0005737">
    <property type="term" value="C:cytoplasm"/>
    <property type="evidence" value="ECO:0007669"/>
    <property type="project" value="UniProtKB-UniRule"/>
</dbReference>
<dbReference type="GO" id="GO:0043420">
    <property type="term" value="P:anthranilate metabolic process"/>
    <property type="evidence" value="ECO:0007669"/>
    <property type="project" value="TreeGrafter"/>
</dbReference>
<dbReference type="OrthoDB" id="9812626at2"/>
<protein>
    <recommendedName>
        <fullName evidence="4 5">Kynureninase</fullName>
        <ecNumber evidence="4 5">3.7.1.3</ecNumber>
    </recommendedName>
    <alternativeName>
        <fullName evidence="4">L-kynurenine hydrolase</fullName>
    </alternativeName>
</protein>
<dbReference type="PANTHER" id="PTHR14084">
    <property type="entry name" value="KYNURENINASE"/>
    <property type="match status" value="1"/>
</dbReference>
<evidence type="ECO:0000256" key="4">
    <source>
        <dbReference type="HAMAP-Rule" id="MF_01970"/>
    </source>
</evidence>
<keyword evidence="3 4" id="KW-0663">Pyridoxal phosphate</keyword>
<evidence type="ECO:0000256" key="1">
    <source>
        <dbReference type="ARBA" id="ARBA00022642"/>
    </source>
</evidence>
<dbReference type="Gene3D" id="3.40.640.10">
    <property type="entry name" value="Type I PLP-dependent aspartate aminotransferase-like (Major domain)"/>
    <property type="match status" value="1"/>
</dbReference>
<dbReference type="InterPro" id="IPR015424">
    <property type="entry name" value="PyrdxlP-dep_Trfase"/>
</dbReference>
<dbReference type="HAMAP" id="MF_01970">
    <property type="entry name" value="Kynureninase"/>
    <property type="match status" value="1"/>
</dbReference>
<evidence type="ECO:0000313" key="8">
    <source>
        <dbReference type="Proteomes" id="UP000239485"/>
    </source>
</evidence>
<name>A0A2S6IP98_9ACTN</name>
<feature type="modified residue" description="N6-(pyridoxal phosphate)lysine" evidence="4">
    <location>
        <position position="237"/>
    </location>
</feature>
<dbReference type="GO" id="GO:0019805">
    <property type="term" value="P:quinolinate biosynthetic process"/>
    <property type="evidence" value="ECO:0007669"/>
    <property type="project" value="UniProtKB-UniRule"/>
</dbReference>
<dbReference type="Gene3D" id="3.90.1150.10">
    <property type="entry name" value="Aspartate Aminotransferase, domain 1"/>
    <property type="match status" value="1"/>
</dbReference>
<comment type="catalytic activity">
    <reaction evidence="6">
        <text>3-hydroxy-L-kynurenine + H2O = 3-hydroxyanthranilate + L-alanine + H(+)</text>
        <dbReference type="Rhea" id="RHEA:25143"/>
        <dbReference type="ChEBI" id="CHEBI:15377"/>
        <dbReference type="ChEBI" id="CHEBI:15378"/>
        <dbReference type="ChEBI" id="CHEBI:36559"/>
        <dbReference type="ChEBI" id="CHEBI:57972"/>
        <dbReference type="ChEBI" id="CHEBI:58125"/>
        <dbReference type="EC" id="3.7.1.3"/>
    </reaction>
</comment>
<dbReference type="UniPathway" id="UPA00334">
    <property type="reaction ID" value="UER00455"/>
</dbReference>
<organism evidence="7 8">
    <name type="scientific">Kineococcus xinjiangensis</name>
    <dbReference type="NCBI Taxonomy" id="512762"/>
    <lineage>
        <taxon>Bacteria</taxon>
        <taxon>Bacillati</taxon>
        <taxon>Actinomycetota</taxon>
        <taxon>Actinomycetes</taxon>
        <taxon>Kineosporiales</taxon>
        <taxon>Kineosporiaceae</taxon>
        <taxon>Kineococcus</taxon>
    </lineage>
</organism>
<gene>
    <name evidence="4" type="primary">kynU</name>
    <name evidence="7" type="ORF">CLV92_10559</name>
</gene>
<dbReference type="InterPro" id="IPR015421">
    <property type="entry name" value="PyrdxlP-dep_Trfase_major"/>
</dbReference>
<comment type="function">
    <text evidence="4 6">Catalyzes the cleavage of L-kynurenine (L-Kyn) and L-3-hydroxykynurenine (L-3OHKyn) into anthranilic acid (AA) and 3-hydroxyanthranilic acid (3-OHAA), respectively.</text>
</comment>
<keyword evidence="8" id="KW-1185">Reference proteome</keyword>
<comment type="caution">
    <text evidence="4">Lacks conserved residue(s) required for the propagation of feature annotation.</text>
</comment>
<dbReference type="GO" id="GO:0030429">
    <property type="term" value="F:kynureninase activity"/>
    <property type="evidence" value="ECO:0007669"/>
    <property type="project" value="UniProtKB-UniRule"/>
</dbReference>
<accession>A0A2S6IP98</accession>
<comment type="pathway">
    <text evidence="4 6">Amino-acid degradation; L-kynurenine degradation; L-alanine and anthranilate from L-kynurenine: step 1/1.</text>
</comment>
<evidence type="ECO:0000256" key="5">
    <source>
        <dbReference type="NCBIfam" id="TIGR01814"/>
    </source>
</evidence>
<feature type="binding site" evidence="4">
    <location>
        <position position="111"/>
    </location>
    <ligand>
        <name>pyridoxal 5'-phosphate</name>
        <dbReference type="ChEBI" id="CHEBI:597326"/>
    </ligand>
</feature>